<feature type="region of interest" description="Disordered" evidence="1">
    <location>
        <begin position="39"/>
        <end position="69"/>
    </location>
</feature>
<feature type="chain" id="PRO_5041232668" description="Porin" evidence="2">
    <location>
        <begin position="37"/>
        <end position="492"/>
    </location>
</feature>
<name>A0AA37Q595_9BACT</name>
<feature type="signal peptide" evidence="2">
    <location>
        <begin position="1"/>
        <end position="36"/>
    </location>
</feature>
<sequence>MTYVSSVFSLLSESTMRTPTRLLLLGAALASAPLAAQETTVASATTGTKDTTTTTTADSAKAKTPEKKEATGISVVPTIEIQHIRANDQRGINVFEAPKNDKVEYAGFKLSFGAAFTQQFQGLGHENTAAPKMVAGATAGAPQTNANQLIQIGHGFNNAVANLYVNAQLAKGIRVSMTSYLSARHHNETWVKDGYLQIDDSPLDVAPLVTLMQYTTVKAGHFEINYGDGHFRRTDNGNSMYNPLVGNYILDAFTTQVGGEVYLRGRGLLDGAFVMGGMTNGEVRGTILNPTKRSPAYLTKVGIDRQLSKDLRVRLTGSSFAQARSANQTLYSGDRAGSRYYDVLENTTSTETANHTSGALNPGMNELHALAVNPFVKFRGLELFGQLERARGKAVTETARRDLTQTVVEGTYRLFHDRLYASARYNGVSGRLAGMANDVSVDRTQFGGGWFINPLIVLKAEWVNQQYDDFPPTDIRNGGKFRGFVVEGGVAF</sequence>
<keyword evidence="4" id="KW-1185">Reference proteome</keyword>
<accession>A0AA37Q595</accession>
<proteinExistence type="predicted"/>
<evidence type="ECO:0000256" key="2">
    <source>
        <dbReference type="SAM" id="SignalP"/>
    </source>
</evidence>
<dbReference type="Proteomes" id="UP001161325">
    <property type="component" value="Unassembled WGS sequence"/>
</dbReference>
<feature type="compositionally biased region" description="Low complexity" evidence="1">
    <location>
        <begin position="39"/>
        <end position="59"/>
    </location>
</feature>
<dbReference type="AlphaFoldDB" id="A0AA37Q595"/>
<protein>
    <recommendedName>
        <fullName evidence="5">Porin</fullName>
    </recommendedName>
</protein>
<feature type="compositionally biased region" description="Basic and acidic residues" evidence="1">
    <location>
        <begin position="60"/>
        <end position="69"/>
    </location>
</feature>
<evidence type="ECO:0008006" key="5">
    <source>
        <dbReference type="Google" id="ProtNLM"/>
    </source>
</evidence>
<organism evidence="3 4">
    <name type="scientific">Roseisolibacter agri</name>
    <dbReference type="NCBI Taxonomy" id="2014610"/>
    <lineage>
        <taxon>Bacteria</taxon>
        <taxon>Pseudomonadati</taxon>
        <taxon>Gemmatimonadota</taxon>
        <taxon>Gemmatimonadia</taxon>
        <taxon>Gemmatimonadales</taxon>
        <taxon>Gemmatimonadaceae</taxon>
        <taxon>Roseisolibacter</taxon>
    </lineage>
</organism>
<evidence type="ECO:0000256" key="1">
    <source>
        <dbReference type="SAM" id="MobiDB-lite"/>
    </source>
</evidence>
<comment type="caution">
    <text evidence="3">The sequence shown here is derived from an EMBL/GenBank/DDBJ whole genome shotgun (WGS) entry which is preliminary data.</text>
</comment>
<keyword evidence="2" id="KW-0732">Signal</keyword>
<dbReference type="EMBL" id="BRXS01000002">
    <property type="protein sequence ID" value="GLC24877.1"/>
    <property type="molecule type" value="Genomic_DNA"/>
</dbReference>
<evidence type="ECO:0000313" key="4">
    <source>
        <dbReference type="Proteomes" id="UP001161325"/>
    </source>
</evidence>
<gene>
    <name evidence="3" type="ORF">rosag_13900</name>
</gene>
<reference evidence="3" key="1">
    <citation type="submission" date="2022-08" db="EMBL/GenBank/DDBJ databases">
        <title>Draft genome sequencing of Roseisolibacter agri AW1220.</title>
        <authorList>
            <person name="Tobiishi Y."/>
            <person name="Tonouchi A."/>
        </authorList>
    </citation>
    <scope>NUCLEOTIDE SEQUENCE</scope>
    <source>
        <strain evidence="3">AW1220</strain>
    </source>
</reference>
<evidence type="ECO:0000313" key="3">
    <source>
        <dbReference type="EMBL" id="GLC24877.1"/>
    </source>
</evidence>